<evidence type="ECO:0000313" key="3">
    <source>
        <dbReference type="EMBL" id="MDC8784539.1"/>
    </source>
</evidence>
<dbReference type="RefSeq" id="WP_273595650.1">
    <property type="nucleotide sequence ID" value="NZ_JAQQXS010000003.1"/>
</dbReference>
<feature type="transmembrane region" description="Helical" evidence="1">
    <location>
        <begin position="320"/>
        <end position="341"/>
    </location>
</feature>
<feature type="transmembrane region" description="Helical" evidence="1">
    <location>
        <begin position="281"/>
        <end position="308"/>
    </location>
</feature>
<comment type="caution">
    <text evidence="3">The sequence shown here is derived from an EMBL/GenBank/DDBJ whole genome shotgun (WGS) entry which is preliminary data.</text>
</comment>
<keyword evidence="3" id="KW-0012">Acyltransferase</keyword>
<sequence>MESHSTPTVRNLELDRLRAVAVILTFFVHFRQVFFPWSFTMKFKESTSILDLFSMSWGGVDLFFVISGFIISKTIVSEFDKHRRNPFSLASYIKAFYVRRIFRILPVAWCVILLVLFCGAFLNEGQYFANSVYNVQSAINIFIYTFNFWLPEHKTAQGVPLAPYWSLSVEEQFYLLYPVFLLLARTTRQRVLFLVGALLVISLVIRPFTLSNPVHVFFYTQSRCDGLLYGCLLYLFTVQPWFSAIRMHAGHHRYAGAILVSVLALALAGTTALGFSNTVVIPVVCVISALLVFIAACEGGLVVFPWPLQIVLDYIGKRSYTIYLVHLPMFFLTMEIMFRYTRGRGIAITSDLWLEYTVLMFALVLSMTELIYRLVERPMIARGMLVAEQIMSHEHERVVRADVSV</sequence>
<evidence type="ECO:0000256" key="1">
    <source>
        <dbReference type="SAM" id="Phobius"/>
    </source>
</evidence>
<keyword evidence="3" id="KW-0808">Transferase</keyword>
<name>A0ABT5KNS2_9BURK</name>
<evidence type="ECO:0000313" key="4">
    <source>
        <dbReference type="Proteomes" id="UP001219862"/>
    </source>
</evidence>
<protein>
    <submittedName>
        <fullName evidence="3">Acyltransferase</fullName>
    </submittedName>
</protein>
<feature type="transmembrane region" description="Helical" evidence="1">
    <location>
        <begin position="191"/>
        <end position="210"/>
    </location>
</feature>
<dbReference type="PANTHER" id="PTHR23028:SF53">
    <property type="entry name" value="ACYL_TRANSF_3 DOMAIN-CONTAINING PROTEIN"/>
    <property type="match status" value="1"/>
</dbReference>
<feature type="transmembrane region" description="Helical" evidence="1">
    <location>
        <begin position="20"/>
        <end position="37"/>
    </location>
</feature>
<dbReference type="InterPro" id="IPR050879">
    <property type="entry name" value="Acyltransferase_3"/>
</dbReference>
<feature type="transmembrane region" description="Helical" evidence="1">
    <location>
        <begin position="254"/>
        <end position="275"/>
    </location>
</feature>
<dbReference type="GO" id="GO:0016746">
    <property type="term" value="F:acyltransferase activity"/>
    <property type="evidence" value="ECO:0007669"/>
    <property type="project" value="UniProtKB-KW"/>
</dbReference>
<feature type="transmembrane region" description="Helical" evidence="1">
    <location>
        <begin position="226"/>
        <end position="242"/>
    </location>
</feature>
<keyword evidence="1" id="KW-0472">Membrane</keyword>
<dbReference type="Pfam" id="PF01757">
    <property type="entry name" value="Acyl_transf_3"/>
    <property type="match status" value="1"/>
</dbReference>
<dbReference type="Proteomes" id="UP001219862">
    <property type="component" value="Unassembled WGS sequence"/>
</dbReference>
<dbReference type="EMBL" id="JAQQXS010000003">
    <property type="protein sequence ID" value="MDC8784539.1"/>
    <property type="molecule type" value="Genomic_DNA"/>
</dbReference>
<dbReference type="PANTHER" id="PTHR23028">
    <property type="entry name" value="ACETYLTRANSFERASE"/>
    <property type="match status" value="1"/>
</dbReference>
<feature type="transmembrane region" description="Helical" evidence="1">
    <location>
        <begin position="101"/>
        <end position="122"/>
    </location>
</feature>
<dbReference type="InterPro" id="IPR002656">
    <property type="entry name" value="Acyl_transf_3_dom"/>
</dbReference>
<evidence type="ECO:0000259" key="2">
    <source>
        <dbReference type="Pfam" id="PF01757"/>
    </source>
</evidence>
<keyword evidence="4" id="KW-1185">Reference proteome</keyword>
<feature type="transmembrane region" description="Helical" evidence="1">
    <location>
        <begin position="353"/>
        <end position="375"/>
    </location>
</feature>
<accession>A0ABT5KNS2</accession>
<feature type="transmembrane region" description="Helical" evidence="1">
    <location>
        <begin position="57"/>
        <end position="76"/>
    </location>
</feature>
<feature type="transmembrane region" description="Helical" evidence="1">
    <location>
        <begin position="164"/>
        <end position="184"/>
    </location>
</feature>
<proteinExistence type="predicted"/>
<organism evidence="3 4">
    <name type="scientific">Roseateles koreensis</name>
    <dbReference type="NCBI Taxonomy" id="2987526"/>
    <lineage>
        <taxon>Bacteria</taxon>
        <taxon>Pseudomonadati</taxon>
        <taxon>Pseudomonadota</taxon>
        <taxon>Betaproteobacteria</taxon>
        <taxon>Burkholderiales</taxon>
        <taxon>Sphaerotilaceae</taxon>
        <taxon>Roseateles</taxon>
    </lineage>
</organism>
<keyword evidence="1" id="KW-0812">Transmembrane</keyword>
<keyword evidence="1" id="KW-1133">Transmembrane helix</keyword>
<gene>
    <name evidence="3" type="ORF">PRZ01_04985</name>
</gene>
<feature type="domain" description="Acyltransferase 3" evidence="2">
    <location>
        <begin position="12"/>
        <end position="365"/>
    </location>
</feature>
<reference evidence="3 4" key="1">
    <citation type="submission" date="2022-10" db="EMBL/GenBank/DDBJ databases">
        <title>paucibacter sp. hw8 Genome sequencing.</title>
        <authorList>
            <person name="Park S."/>
        </authorList>
    </citation>
    <scope>NUCLEOTIDE SEQUENCE [LARGE SCALE GENOMIC DNA]</scope>
    <source>
        <strain evidence="4">hw8</strain>
    </source>
</reference>